<dbReference type="AlphaFoldDB" id="A0A834SM78"/>
<dbReference type="EMBL" id="JAAIUW010000013">
    <property type="protein sequence ID" value="KAF7803477.1"/>
    <property type="molecule type" value="Genomic_DNA"/>
</dbReference>
<evidence type="ECO:0000313" key="2">
    <source>
        <dbReference type="EMBL" id="KAF7803477.1"/>
    </source>
</evidence>
<keyword evidence="3" id="KW-1185">Reference proteome</keyword>
<dbReference type="InterPro" id="IPR029055">
    <property type="entry name" value="Ntn_hydrolases_N"/>
</dbReference>
<comment type="caution">
    <text evidence="2">The sequence shown here is derived from an EMBL/GenBank/DDBJ whole genome shotgun (WGS) entry which is preliminary data.</text>
</comment>
<reference evidence="2" key="1">
    <citation type="submission" date="2020-09" db="EMBL/GenBank/DDBJ databases">
        <title>Genome-Enabled Discovery of Anthraquinone Biosynthesis in Senna tora.</title>
        <authorList>
            <person name="Kang S.-H."/>
            <person name="Pandey R.P."/>
            <person name="Lee C.-M."/>
            <person name="Sim J.-S."/>
            <person name="Jeong J.-T."/>
            <person name="Choi B.-S."/>
            <person name="Jung M."/>
            <person name="Ginzburg D."/>
            <person name="Zhao K."/>
            <person name="Won S.Y."/>
            <person name="Oh T.-J."/>
            <person name="Yu Y."/>
            <person name="Kim N.-H."/>
            <person name="Lee O.R."/>
            <person name="Lee T.-H."/>
            <person name="Bashyal P."/>
            <person name="Kim T.-S."/>
            <person name="Lee W.-H."/>
            <person name="Kawkins C."/>
            <person name="Kim C.-K."/>
            <person name="Kim J.S."/>
            <person name="Ahn B.O."/>
            <person name="Rhee S.Y."/>
            <person name="Sohng J.K."/>
        </authorList>
    </citation>
    <scope>NUCLEOTIDE SEQUENCE</scope>
    <source>
        <tissue evidence="2">Leaf</tissue>
    </source>
</reference>
<protein>
    <submittedName>
        <fullName evidence="2">Stem-specific protein TSJT1-like</fullName>
    </submittedName>
</protein>
<dbReference type="SUPFAM" id="SSF56235">
    <property type="entry name" value="N-terminal nucleophile aminohydrolases (Ntn hydrolases)"/>
    <property type="match status" value="1"/>
</dbReference>
<gene>
    <name evidence="2" type="ORF">G2W53_042588</name>
</gene>
<sequence length="227" mass="25152">MLGIFKESLHFMSSNHSSAFSITFGNDALLAYSTSSHPRSCHRMFCALDDIYCIFLGSLNNLSSLIKQYGLSKGTDEAMFIIEAYRTLRDRGPYPADQVLKELEGSFGFVIYDCTEQALFVALDSNEQIGLFWGFAADGSVVISENLELVKASCAKSFAPFPKGCMFHSEHGLRSYEHPTMKMKAMPRIDSEGIMCGANFNVDSQSRVPMMPRVGSEANWATWGSQA</sequence>
<dbReference type="Pfam" id="PF12481">
    <property type="entry name" value="DUF3700"/>
    <property type="match status" value="1"/>
</dbReference>
<evidence type="ECO:0000259" key="1">
    <source>
        <dbReference type="SMART" id="SM01172"/>
    </source>
</evidence>
<name>A0A834SM78_9FABA</name>
<accession>A0A834SM78</accession>
<feature type="domain" description="DUF3700" evidence="1">
    <location>
        <begin position="2"/>
        <end position="202"/>
    </location>
</feature>
<dbReference type="InterPro" id="IPR024286">
    <property type="entry name" value="DUF3700"/>
</dbReference>
<proteinExistence type="predicted"/>
<dbReference type="Proteomes" id="UP000634136">
    <property type="component" value="Unassembled WGS sequence"/>
</dbReference>
<dbReference type="InterPro" id="IPR044828">
    <property type="entry name" value="TSJT1-like"/>
</dbReference>
<dbReference type="OrthoDB" id="2019121at2759"/>
<organism evidence="2 3">
    <name type="scientific">Senna tora</name>
    <dbReference type="NCBI Taxonomy" id="362788"/>
    <lineage>
        <taxon>Eukaryota</taxon>
        <taxon>Viridiplantae</taxon>
        <taxon>Streptophyta</taxon>
        <taxon>Embryophyta</taxon>
        <taxon>Tracheophyta</taxon>
        <taxon>Spermatophyta</taxon>
        <taxon>Magnoliopsida</taxon>
        <taxon>eudicotyledons</taxon>
        <taxon>Gunneridae</taxon>
        <taxon>Pentapetalae</taxon>
        <taxon>rosids</taxon>
        <taxon>fabids</taxon>
        <taxon>Fabales</taxon>
        <taxon>Fabaceae</taxon>
        <taxon>Caesalpinioideae</taxon>
        <taxon>Cassia clade</taxon>
        <taxon>Senna</taxon>
    </lineage>
</organism>
<dbReference type="PANTHER" id="PTHR45952:SF6">
    <property type="entry name" value="STEM-SPECIFIC PROTEIN TSJT1-LIKE"/>
    <property type="match status" value="1"/>
</dbReference>
<dbReference type="SMART" id="SM01172">
    <property type="entry name" value="DUF3700"/>
    <property type="match status" value="1"/>
</dbReference>
<dbReference type="PANTHER" id="PTHR45952">
    <property type="entry name" value="ALUMINUM INDUCED PROTEIN WITH YGL AND LRDR MOTIFS"/>
    <property type="match status" value="1"/>
</dbReference>
<evidence type="ECO:0000313" key="3">
    <source>
        <dbReference type="Proteomes" id="UP000634136"/>
    </source>
</evidence>
<dbReference type="Gene3D" id="3.60.20.10">
    <property type="entry name" value="Glutamine Phosphoribosylpyrophosphate, subunit 1, domain 1"/>
    <property type="match status" value="1"/>
</dbReference>